<dbReference type="PROSITE" id="PS50011">
    <property type="entry name" value="PROTEIN_KINASE_DOM"/>
    <property type="match status" value="1"/>
</dbReference>
<gene>
    <name evidence="3" type="ORF">IV203_008625</name>
</gene>
<evidence type="ECO:0000313" key="3">
    <source>
        <dbReference type="EMBL" id="KAG7352577.1"/>
    </source>
</evidence>
<feature type="compositionally biased region" description="Basic residues" evidence="1">
    <location>
        <begin position="201"/>
        <end position="216"/>
    </location>
</feature>
<name>A0A9K3KZF5_9STRA</name>
<feature type="compositionally biased region" description="Low complexity" evidence="1">
    <location>
        <begin position="165"/>
        <end position="178"/>
    </location>
</feature>
<proteinExistence type="predicted"/>
<accession>A0A9K3KZF5</accession>
<comment type="caution">
    <text evidence="3">The sequence shown here is derived from an EMBL/GenBank/DDBJ whole genome shotgun (WGS) entry which is preliminary data.</text>
</comment>
<dbReference type="AlphaFoldDB" id="A0A9K3KZF5"/>
<dbReference type="PANTHER" id="PTHR44329">
    <property type="entry name" value="SERINE/THREONINE-PROTEIN KINASE TNNI3K-RELATED"/>
    <property type="match status" value="1"/>
</dbReference>
<feature type="compositionally biased region" description="Low complexity" evidence="1">
    <location>
        <begin position="360"/>
        <end position="369"/>
    </location>
</feature>
<evidence type="ECO:0000259" key="2">
    <source>
        <dbReference type="PROSITE" id="PS50011"/>
    </source>
</evidence>
<dbReference type="InterPro" id="IPR000719">
    <property type="entry name" value="Prot_kinase_dom"/>
</dbReference>
<keyword evidence="4" id="KW-1185">Reference proteome</keyword>
<evidence type="ECO:0000313" key="4">
    <source>
        <dbReference type="Proteomes" id="UP000693970"/>
    </source>
</evidence>
<keyword evidence="3" id="KW-0418">Kinase</keyword>
<protein>
    <submittedName>
        <fullName evidence="3">Ser/Thr protein kinase</fullName>
    </submittedName>
</protein>
<keyword evidence="3" id="KW-0808">Transferase</keyword>
<feature type="region of interest" description="Disordered" evidence="1">
    <location>
        <begin position="1"/>
        <end position="69"/>
    </location>
</feature>
<feature type="compositionally biased region" description="Low complexity" evidence="1">
    <location>
        <begin position="47"/>
        <end position="65"/>
    </location>
</feature>
<dbReference type="Pfam" id="PF00069">
    <property type="entry name" value="Pkinase"/>
    <property type="match status" value="1"/>
</dbReference>
<feature type="compositionally biased region" description="Low complexity" evidence="1">
    <location>
        <begin position="317"/>
        <end position="333"/>
    </location>
</feature>
<organism evidence="3 4">
    <name type="scientific">Nitzschia inconspicua</name>
    <dbReference type="NCBI Taxonomy" id="303405"/>
    <lineage>
        <taxon>Eukaryota</taxon>
        <taxon>Sar</taxon>
        <taxon>Stramenopiles</taxon>
        <taxon>Ochrophyta</taxon>
        <taxon>Bacillariophyta</taxon>
        <taxon>Bacillariophyceae</taxon>
        <taxon>Bacillariophycidae</taxon>
        <taxon>Bacillariales</taxon>
        <taxon>Bacillariaceae</taxon>
        <taxon>Nitzschia</taxon>
    </lineage>
</organism>
<sequence length="983" mass="108536">MFEYFSSPSKKESPFSTTESVATTSGTTTGPTTAFTPEQTNHRHQQHQSSSASHASMSSSSASNSPIPSEVVTSLHHSVVDEIAEASPIFLQSVQSPPYVSSHPGVAPTVAPEPSARRISFQHDSGRAVSSNSASYFEDVQQGFLDPTRGDSSAKRPSTPKTLFSSSNTDNSTMNSDSSNEDLPLMMTMMINSSSSSCNPQRHHHHKSRRKSRSYRRSSSNSSNRNNSSSLSHSLLLDGYDEGSNSMRSPPPLAVRRRSSQHDMKRTSSLCSTHSGNDRSLVPPPIALVSPSNSDCYVDHRRSSYTYQHGRSRSQHDISSSSPELSSESSPDSSPHRFHLQDPSKQPLPPPQRFGRKQGSFSSSTSRISGNASDPSCVSNHCAMGGGGGGNSSGSILSIKSLFGSPRNKWSTKSWCLTGTFAGMILISMIGMIMLTNQASFMVVYDLKEQTINRPDVYPSAAGLRGKMVQGKWDEKPLPSTVSTKMPTKKKSSIVVPESKTTKQQLVDMEKKARKQEKNSASAAPPSKSTGRSTVKMPVSKLPSRLKMHMPPPLSLQEAKFETTDPNMYWAASLAKKDDGEDANHSLEQHPRVFIFDSAVSKVERKIRLYPSDFTDNTQLYGILPSDDERLSRMEIRAPYSQGECVPMQEWQTTFHPYCNGMHELALEALGADLNRDINDPFQKLLAGTDAQIFGTHGFWRYAWKLTMGHWTKAKAERDTVVLKTLKYEHNFEDAHFEHDRVDAIAMERLTSSPHVINIFGFCGHSVLTEYADGTRVGALADKARKKPLERLKIARDIAHGLADVHGIDGDGNATFVHLDVNPANVVSIGGTLKLNDFNIGIIRQWNTTSNEPCGFPAQYPNPQWRSPEEARNEQNLTEKVDIFSMGHIFFRLICGHEPWNKLEPGGKPSKEEINQKVQQGKLPFIPDYVKKSENPEVIAIRDAMLSCYQPDPKDRPSARDIAKKLDATLKKLSQNPPAADED</sequence>
<dbReference type="EMBL" id="JAGRRH010000017">
    <property type="protein sequence ID" value="KAG7352577.1"/>
    <property type="molecule type" value="Genomic_DNA"/>
</dbReference>
<dbReference type="GO" id="GO:0004674">
    <property type="term" value="F:protein serine/threonine kinase activity"/>
    <property type="evidence" value="ECO:0007669"/>
    <property type="project" value="TreeGrafter"/>
</dbReference>
<reference evidence="3" key="2">
    <citation type="submission" date="2021-04" db="EMBL/GenBank/DDBJ databases">
        <authorList>
            <person name="Podell S."/>
        </authorList>
    </citation>
    <scope>NUCLEOTIDE SEQUENCE</scope>
    <source>
        <strain evidence="3">Hildebrandi</strain>
    </source>
</reference>
<dbReference type="PANTHER" id="PTHR44329:SF214">
    <property type="entry name" value="PROTEIN KINASE DOMAIN-CONTAINING PROTEIN"/>
    <property type="match status" value="1"/>
</dbReference>
<feature type="compositionally biased region" description="Low complexity" evidence="1">
    <location>
        <begin position="1"/>
        <end position="39"/>
    </location>
</feature>
<feature type="domain" description="Protein kinase" evidence="2">
    <location>
        <begin position="679"/>
        <end position="970"/>
    </location>
</feature>
<dbReference type="OrthoDB" id="41771at2759"/>
<dbReference type="GO" id="GO:0005524">
    <property type="term" value="F:ATP binding"/>
    <property type="evidence" value="ECO:0007669"/>
    <property type="project" value="InterPro"/>
</dbReference>
<feature type="region of interest" description="Disordered" evidence="1">
    <location>
        <begin position="143"/>
        <end position="375"/>
    </location>
</feature>
<dbReference type="Proteomes" id="UP000693970">
    <property type="component" value="Unassembled WGS sequence"/>
</dbReference>
<feature type="compositionally biased region" description="Low complexity" evidence="1">
    <location>
        <begin position="217"/>
        <end position="237"/>
    </location>
</feature>
<evidence type="ECO:0000256" key="1">
    <source>
        <dbReference type="SAM" id="MobiDB-lite"/>
    </source>
</evidence>
<dbReference type="InterPro" id="IPR051681">
    <property type="entry name" value="Ser/Thr_Kinases-Pseudokinases"/>
</dbReference>
<feature type="compositionally biased region" description="Polar residues" evidence="1">
    <location>
        <begin position="155"/>
        <end position="164"/>
    </location>
</feature>
<reference evidence="3" key="1">
    <citation type="journal article" date="2021" name="Sci. Rep.">
        <title>Diploid genomic architecture of Nitzschia inconspicua, an elite biomass production diatom.</title>
        <authorList>
            <person name="Oliver A."/>
            <person name="Podell S."/>
            <person name="Pinowska A."/>
            <person name="Traller J.C."/>
            <person name="Smith S.R."/>
            <person name="McClure R."/>
            <person name="Beliaev A."/>
            <person name="Bohutskyi P."/>
            <person name="Hill E.A."/>
            <person name="Rabines A."/>
            <person name="Zheng H."/>
            <person name="Allen L.Z."/>
            <person name="Kuo A."/>
            <person name="Grigoriev I.V."/>
            <person name="Allen A.E."/>
            <person name="Hazlebeck D."/>
            <person name="Allen E.E."/>
        </authorList>
    </citation>
    <scope>NUCLEOTIDE SEQUENCE</scope>
    <source>
        <strain evidence="3">Hildebrandi</strain>
    </source>
</reference>
<feature type="region of interest" description="Disordered" evidence="1">
    <location>
        <begin position="474"/>
        <end position="538"/>
    </location>
</feature>